<dbReference type="Pfam" id="PF24517">
    <property type="entry name" value="CBM96"/>
    <property type="match status" value="1"/>
</dbReference>
<dbReference type="RefSeq" id="WP_114054251.1">
    <property type="nucleotide sequence ID" value="NZ_CP030862.1"/>
</dbReference>
<dbReference type="SUPFAM" id="SSF49265">
    <property type="entry name" value="Fibronectin type III"/>
    <property type="match status" value="1"/>
</dbReference>
<dbReference type="InterPro" id="IPR036116">
    <property type="entry name" value="FN3_sf"/>
</dbReference>
<dbReference type="Proteomes" id="UP000252004">
    <property type="component" value="Chromosome"/>
</dbReference>
<dbReference type="OrthoDB" id="9802683at2"/>
<dbReference type="InterPro" id="IPR013320">
    <property type="entry name" value="ConA-like_dom_sf"/>
</dbReference>
<dbReference type="GO" id="GO:0016798">
    <property type="term" value="F:hydrolase activity, acting on glycosyl bonds"/>
    <property type="evidence" value="ECO:0007669"/>
    <property type="project" value="UniProtKB-KW"/>
</dbReference>
<protein>
    <submittedName>
        <fullName evidence="8">LamG domain-containing protein</fullName>
    </submittedName>
</protein>
<keyword evidence="9" id="KW-1185">Reference proteome</keyword>
<dbReference type="KEGG" id="sgz:C0216_05985"/>
<evidence type="ECO:0000256" key="5">
    <source>
        <dbReference type="ARBA" id="ARBA00023295"/>
    </source>
</evidence>
<organism evidence="8 9">
    <name type="scientific">Streptomyces globosus</name>
    <dbReference type="NCBI Taxonomy" id="68209"/>
    <lineage>
        <taxon>Bacteria</taxon>
        <taxon>Bacillati</taxon>
        <taxon>Actinomycetota</taxon>
        <taxon>Actinomycetes</taxon>
        <taxon>Kitasatosporales</taxon>
        <taxon>Streptomycetaceae</taxon>
        <taxon>Streptomyces</taxon>
    </lineage>
</organism>
<dbReference type="SMART" id="SM00560">
    <property type="entry name" value="LamGL"/>
    <property type="match status" value="1"/>
</dbReference>
<dbReference type="NCBIfam" id="NF033679">
    <property type="entry name" value="DNRLRE_dom"/>
    <property type="match status" value="1"/>
</dbReference>
<reference evidence="8 9" key="1">
    <citation type="submission" date="2018-01" db="EMBL/GenBank/DDBJ databases">
        <title>Draft genome Sequence of streptomyces globosus LZH-48.</title>
        <authorList>
            <person name="Ran K."/>
            <person name="Li Z."/>
            <person name="Wei S."/>
            <person name="Dong R."/>
        </authorList>
    </citation>
    <scope>NUCLEOTIDE SEQUENCE [LARGE SCALE GENOMIC DNA]</scope>
    <source>
        <strain evidence="8 9">LZH-48</strain>
    </source>
</reference>
<evidence type="ECO:0000256" key="4">
    <source>
        <dbReference type="ARBA" id="ARBA00023157"/>
    </source>
</evidence>
<name>A0A344TWP2_9ACTN</name>
<gene>
    <name evidence="8" type="ORF">C0216_05985</name>
</gene>
<dbReference type="Gene3D" id="2.60.40.10">
    <property type="entry name" value="Immunoglobulins"/>
    <property type="match status" value="1"/>
</dbReference>
<evidence type="ECO:0000256" key="3">
    <source>
        <dbReference type="ARBA" id="ARBA00022729"/>
    </source>
</evidence>
<dbReference type="EMBL" id="CP030862">
    <property type="protein sequence ID" value="AXE23063.1"/>
    <property type="molecule type" value="Genomic_DNA"/>
</dbReference>
<dbReference type="SUPFAM" id="SSF49899">
    <property type="entry name" value="Concanavalin A-like lectins/glucanases"/>
    <property type="match status" value="1"/>
</dbReference>
<dbReference type="InterPro" id="IPR013783">
    <property type="entry name" value="Ig-like_fold"/>
</dbReference>
<feature type="domain" description="Fibronectin type-III" evidence="7">
    <location>
        <begin position="426"/>
        <end position="525"/>
    </location>
</feature>
<dbReference type="Gene3D" id="2.130.10.10">
    <property type="entry name" value="YVTN repeat-like/Quinoprotein amine dehydrogenase"/>
    <property type="match status" value="1"/>
</dbReference>
<dbReference type="GO" id="GO:0000272">
    <property type="term" value="P:polysaccharide catabolic process"/>
    <property type="evidence" value="ECO:0007669"/>
    <property type="project" value="UniProtKB-KW"/>
</dbReference>
<evidence type="ECO:0000256" key="1">
    <source>
        <dbReference type="ARBA" id="ARBA00004613"/>
    </source>
</evidence>
<dbReference type="GO" id="GO:0005576">
    <property type="term" value="C:extracellular region"/>
    <property type="evidence" value="ECO:0007669"/>
    <property type="project" value="UniProtKB-SubCell"/>
</dbReference>
<evidence type="ECO:0000256" key="6">
    <source>
        <dbReference type="ARBA" id="ARBA00023326"/>
    </source>
</evidence>
<dbReference type="SUPFAM" id="SSF50998">
    <property type="entry name" value="Quinoprotein alcohol dehydrogenase-like"/>
    <property type="match status" value="1"/>
</dbReference>
<dbReference type="InterPro" id="IPR006558">
    <property type="entry name" value="LamG-like"/>
</dbReference>
<keyword evidence="5" id="KW-0326">Glycosidase</keyword>
<dbReference type="InterPro" id="IPR003961">
    <property type="entry name" value="FN3_dom"/>
</dbReference>
<dbReference type="InterPro" id="IPR055372">
    <property type="entry name" value="CBM96"/>
</dbReference>
<dbReference type="Pfam" id="PF13385">
    <property type="entry name" value="Laminin_G_3"/>
    <property type="match status" value="1"/>
</dbReference>
<evidence type="ECO:0000256" key="2">
    <source>
        <dbReference type="ARBA" id="ARBA00022525"/>
    </source>
</evidence>
<proteinExistence type="predicted"/>
<evidence type="ECO:0000259" key="7">
    <source>
        <dbReference type="PROSITE" id="PS50853"/>
    </source>
</evidence>
<keyword evidence="5" id="KW-0378">Hydrolase</keyword>
<keyword evidence="2" id="KW-0964">Secreted</keyword>
<dbReference type="InterPro" id="IPR015943">
    <property type="entry name" value="WD40/YVTN_repeat-like_dom_sf"/>
</dbReference>
<comment type="subcellular location">
    <subcellularLocation>
        <location evidence="1">Secreted</location>
    </subcellularLocation>
</comment>
<accession>A0A344TWP2</accession>
<dbReference type="Gene3D" id="2.60.120.200">
    <property type="match status" value="1"/>
</dbReference>
<keyword evidence="3" id="KW-0732">Signal</keyword>
<keyword evidence="6" id="KW-0624">Polysaccharide degradation</keyword>
<sequence>MRRSRGLTAALVLSLAGAGTGIGLVLMPQASAITAPVAFTADSLPTWQPNGIVWAMAEANGTVFAGGTFSAVRPPAGASGAEEEAVNFVALDAATGKPTACKLAFTVGEGTATVRALTVSNDKKTLYAGGYFGAVNGTPVSSLAAIDIESCTPKAAFHPGFPATVRALAATGDTLYAAGDFNSVEGQTRERFAAVDAGTGALKPFTANADEPGRAVAVTPDGKHVLLGGDFFTVNGTDSHALAVVDAATGKLAKTYDNIPWNSVVKSIATDETGFYTGNEGSGGGVFDGRIGLRLSDFGEKWRDRCLGATQWVLPYEGVLYSSSHAHDCSTELEYPDGRRRHLLAQPTDHEGAAPAPVDGFVRGPRKLGWFPDTNDGLGEGIGPRVMAVSEKDGKKFMWVGGEFTTVNGREQQSLTRFASTGDVGAPTTPVASADSVKPGEVQVRWRTSYDADDSKLTYRIYRNGSGTPIHTMTADSLEFERPQASWNDTTAKAGQSYTYRITATDAAGNTSALSAKASVTVPTSVQAYPNQVRADGAQLYWRYDDTVSPYVADSSDGGNTSGIQVNAPSLRQTPGAVTGSSTAMGFNGTSQKLHSDRRQTVGSSYSVETWFKTDTWRGGKLVGFGNNTTRTSSSHDKHIYMTNTGRLVFGVYNGSTQTISTGLFDTYNDNKWHHVVATQGPSGMALYVDGQLKGTLNVTTSANFAGYWHVGGDNLSGWPSRPTSRFFAGQLDETAVYGKVLTAAQVKNHFDLAKAPSDTVSKVTATEDTYVNQGAPSAANGASTSLAVRGSLAYETYLRFNLPAAPAGQVLKSAMLQVKTTTQSGAGTADTVSVVPVTGTWSGATTSYTSKPALGTTPLGTFAAIPDGSALHSAKLDTAAVSALLGGSHSLALTSTGTDALWLWSKESTAADAAPQLVLTFGPK</sequence>
<evidence type="ECO:0000313" key="9">
    <source>
        <dbReference type="Proteomes" id="UP000252004"/>
    </source>
</evidence>
<evidence type="ECO:0000313" key="8">
    <source>
        <dbReference type="EMBL" id="AXE23063.1"/>
    </source>
</evidence>
<keyword evidence="6" id="KW-0119">Carbohydrate metabolism</keyword>
<keyword evidence="4" id="KW-1015">Disulfide bond</keyword>
<dbReference type="InterPro" id="IPR011047">
    <property type="entry name" value="Quinoprotein_ADH-like_sf"/>
</dbReference>
<dbReference type="PROSITE" id="PS50853">
    <property type="entry name" value="FN3"/>
    <property type="match status" value="1"/>
</dbReference>
<dbReference type="AlphaFoldDB" id="A0A344TWP2"/>